<name>A0A175JFR1_ENTHI</name>
<organism evidence="1 2">
    <name type="scientific">Entamoeba histolytica</name>
    <dbReference type="NCBI Taxonomy" id="5759"/>
    <lineage>
        <taxon>Eukaryota</taxon>
        <taxon>Amoebozoa</taxon>
        <taxon>Evosea</taxon>
        <taxon>Archamoebae</taxon>
        <taxon>Mastigamoebida</taxon>
        <taxon>Entamoebidae</taxon>
        <taxon>Entamoeba</taxon>
    </lineage>
</organism>
<protein>
    <submittedName>
        <fullName evidence="1">Uncharacterized protein</fullName>
    </submittedName>
</protein>
<dbReference type="eggNOG" id="ENOG502RG1P">
    <property type="taxonomic scope" value="Eukaryota"/>
</dbReference>
<dbReference type="VEuPathDB" id="AmoebaDB:EHI8A_062310"/>
<dbReference type="Proteomes" id="UP000078387">
    <property type="component" value="Unassembled WGS sequence"/>
</dbReference>
<dbReference type="VEuPathDB" id="AmoebaDB:KM1_005040"/>
<comment type="caution">
    <text evidence="1">The sequence shown here is derived from an EMBL/GenBank/DDBJ whole genome shotgun (WGS) entry which is preliminary data.</text>
</comment>
<dbReference type="VEuPathDB" id="AmoebaDB:EHI7A_059990"/>
<evidence type="ECO:0000313" key="2">
    <source>
        <dbReference type="Proteomes" id="UP000078387"/>
    </source>
</evidence>
<sequence length="507" mass="58940">MENLHTTIQQIIKQCMSNSPINLDLLNKINTWYCNVVVNKNNLEEKELIEATLFEMYSTLCQYIETNKNDPKVLSLLESLHNIILKEYFVHYSFMISYYAPCELNKINKEPNQAIKNYSKYLIFIEKVMCLSPKVNSAFYYLQSDIKQTIPLIVNALTLPYPDLFNNTINLLLHFDPEDIPLPKTIIPLSIYLKSIFKNNEVKIIYSFIQHLLGHSLHKHPLLDALFGLDRKELITSRLDEFPIQFFIANINIIELNPLLLNLLQSPYQHHFIQILQLIHSPLFSTNPDQLLQFISTPFYFFVLSYFIQLKDAPFPSAIIECYKNQHENLIPVLLEEAIKQGGILAVKSILKVCALSNVVSDKTRHLCICKIALFMNKNKPFADEIRRYGEFFGMIEENMKKEHNTSSESFFMSLAALSGYDILLLSQHSRLKEFIIEALQKPTKGRITFLMMLNKTFEGRKLLKERTNEINNIRVLVQKSLIKNEEGKGLQLFLQSYDNLTNVNQL</sequence>
<proteinExistence type="predicted"/>
<dbReference type="EMBL" id="BDEQ01000001">
    <property type="protein sequence ID" value="GAT92328.1"/>
    <property type="molecule type" value="Genomic_DNA"/>
</dbReference>
<dbReference type="AlphaFoldDB" id="A0A175JFR1"/>
<gene>
    <name evidence="1" type="ORF">CL6EHI_023170</name>
</gene>
<accession>A0A175JFR1</accession>
<dbReference type="VEuPathDB" id="AmoebaDB:EHI5A_006190"/>
<reference evidence="1 2" key="1">
    <citation type="submission" date="2016-05" db="EMBL/GenBank/DDBJ databases">
        <title>First whole genome sequencing of Entamoeba histolytica HM1:IMSS-clone-6.</title>
        <authorList>
            <person name="Mukherjee Avik.K."/>
            <person name="Izumyama S."/>
            <person name="Nakada-Tsukui K."/>
            <person name="Nozaki T."/>
        </authorList>
    </citation>
    <scope>NUCLEOTIDE SEQUENCE [LARGE SCALE GENOMIC DNA]</scope>
    <source>
        <strain evidence="1 2">HM1:IMSS clone 6</strain>
    </source>
</reference>
<evidence type="ECO:0000313" key="1">
    <source>
        <dbReference type="EMBL" id="GAT92328.1"/>
    </source>
</evidence>
<dbReference type="VEuPathDB" id="AmoebaDB:EHI_023170"/>